<dbReference type="EMBL" id="BSYR01000061">
    <property type="protein sequence ID" value="GMJ12087.1"/>
    <property type="molecule type" value="Genomic_DNA"/>
</dbReference>
<accession>A0A9W7MT86</accession>
<dbReference type="Proteomes" id="UP001165190">
    <property type="component" value="Unassembled WGS sequence"/>
</dbReference>
<feature type="domain" description="F-box" evidence="1">
    <location>
        <begin position="14"/>
        <end position="55"/>
    </location>
</feature>
<sequence>MCGSNRLRGIDLGVPYDLIVNILEKLPIKSIVRFKYVSKQWFELITDTYFTYRHLSNQTKKDPLFFSVCFTSIPVRYLPTSKRRLPMESMVVATDSTLSYSHTHG</sequence>
<dbReference type="PANTHER" id="PTHR31111">
    <property type="entry name" value="BNAA05G37150D PROTEIN-RELATED"/>
    <property type="match status" value="1"/>
</dbReference>
<dbReference type="Pfam" id="PF00646">
    <property type="entry name" value="F-box"/>
    <property type="match status" value="1"/>
</dbReference>
<name>A0A9W7MT86_HIBTR</name>
<dbReference type="InterPro" id="IPR001810">
    <property type="entry name" value="F-box_dom"/>
</dbReference>
<dbReference type="PANTHER" id="PTHR31111:SF138">
    <property type="entry name" value="F-BOX ASSOCIATED DOMAIN-CONTAINING PROTEIN"/>
    <property type="match status" value="1"/>
</dbReference>
<dbReference type="AlphaFoldDB" id="A0A9W7MT86"/>
<dbReference type="OrthoDB" id="1750553at2759"/>
<reference evidence="2" key="1">
    <citation type="submission" date="2023-05" db="EMBL/GenBank/DDBJ databases">
        <title>Genome and transcriptome analyses reveal genes involved in the formation of fine ridges on petal epidermal cells in Hibiscus trionum.</title>
        <authorList>
            <person name="Koshimizu S."/>
            <person name="Masuda S."/>
            <person name="Ishii T."/>
            <person name="Shirasu K."/>
            <person name="Hoshino A."/>
            <person name="Arita M."/>
        </authorList>
    </citation>
    <scope>NUCLEOTIDE SEQUENCE</scope>
    <source>
        <strain evidence="2">Hamamatsu line</strain>
    </source>
</reference>
<dbReference type="Gene3D" id="1.20.1280.50">
    <property type="match status" value="1"/>
</dbReference>
<protein>
    <recommendedName>
        <fullName evidence="1">F-box domain-containing protein</fullName>
    </recommendedName>
</protein>
<dbReference type="SMART" id="SM00256">
    <property type="entry name" value="FBOX"/>
    <property type="match status" value="1"/>
</dbReference>
<keyword evidence="3" id="KW-1185">Reference proteome</keyword>
<evidence type="ECO:0000313" key="2">
    <source>
        <dbReference type="EMBL" id="GMJ12087.1"/>
    </source>
</evidence>
<proteinExistence type="predicted"/>
<dbReference type="InterPro" id="IPR036047">
    <property type="entry name" value="F-box-like_dom_sf"/>
</dbReference>
<comment type="caution">
    <text evidence="2">The sequence shown here is derived from an EMBL/GenBank/DDBJ whole genome shotgun (WGS) entry which is preliminary data.</text>
</comment>
<dbReference type="PROSITE" id="PS50181">
    <property type="entry name" value="FBOX"/>
    <property type="match status" value="1"/>
</dbReference>
<evidence type="ECO:0000259" key="1">
    <source>
        <dbReference type="PROSITE" id="PS50181"/>
    </source>
</evidence>
<dbReference type="SUPFAM" id="SSF81383">
    <property type="entry name" value="F-box domain"/>
    <property type="match status" value="1"/>
</dbReference>
<gene>
    <name evidence="2" type="ORF">HRI_004877900</name>
</gene>
<organism evidence="2 3">
    <name type="scientific">Hibiscus trionum</name>
    <name type="common">Flower of an hour</name>
    <dbReference type="NCBI Taxonomy" id="183268"/>
    <lineage>
        <taxon>Eukaryota</taxon>
        <taxon>Viridiplantae</taxon>
        <taxon>Streptophyta</taxon>
        <taxon>Embryophyta</taxon>
        <taxon>Tracheophyta</taxon>
        <taxon>Spermatophyta</taxon>
        <taxon>Magnoliopsida</taxon>
        <taxon>eudicotyledons</taxon>
        <taxon>Gunneridae</taxon>
        <taxon>Pentapetalae</taxon>
        <taxon>rosids</taxon>
        <taxon>malvids</taxon>
        <taxon>Malvales</taxon>
        <taxon>Malvaceae</taxon>
        <taxon>Malvoideae</taxon>
        <taxon>Hibiscus</taxon>
    </lineage>
</organism>
<evidence type="ECO:0000313" key="3">
    <source>
        <dbReference type="Proteomes" id="UP001165190"/>
    </source>
</evidence>